<dbReference type="Proteomes" id="UP000230078">
    <property type="component" value="Unassembled WGS sequence"/>
</dbReference>
<comment type="caution">
    <text evidence="10">Lacks conserved residue(s) required for the propagation of feature annotation.</text>
</comment>
<keyword evidence="7 10" id="KW-0811">Translocation</keyword>
<evidence type="ECO:0000256" key="7">
    <source>
        <dbReference type="ARBA" id="ARBA00023010"/>
    </source>
</evidence>
<keyword evidence="8 10" id="KW-0472">Membrane</keyword>
<dbReference type="GO" id="GO:0005886">
    <property type="term" value="C:plasma membrane"/>
    <property type="evidence" value="ECO:0007669"/>
    <property type="project" value="UniProtKB-SubCell"/>
</dbReference>
<dbReference type="PROSITE" id="PS00755">
    <property type="entry name" value="SECY_1"/>
    <property type="match status" value="1"/>
</dbReference>
<dbReference type="Pfam" id="PF00344">
    <property type="entry name" value="SecY"/>
    <property type="match status" value="1"/>
</dbReference>
<feature type="transmembrane region" description="Helical" evidence="10">
    <location>
        <begin position="213"/>
        <end position="231"/>
    </location>
</feature>
<evidence type="ECO:0000256" key="3">
    <source>
        <dbReference type="ARBA" id="ARBA00022448"/>
    </source>
</evidence>
<keyword evidence="3 10" id="KW-0813">Transport</keyword>
<feature type="transmembrane region" description="Helical" evidence="10">
    <location>
        <begin position="393"/>
        <end position="411"/>
    </location>
</feature>
<accession>A0A2M7V639</accession>
<sequence length="426" mass="46606">MLETLRRIWNIKSLRQNILFVLGMLVIFRAAAHIPIPGVDIEALRSFLSGNQILGLLNIFSGGTIENFSIVMLGVGPYITASIIFQVLTMAIPQLEELQKEGESGQRKINMYTRLATIPLAILQAFALLRLLGSTASQAGGNILGAASPFQWISMITAVTAGTIFLMWIGELITEKNIGNGISILIFSGIVSGLPTTFQNIIVNYNPADLPTYIMFLAVAIVTIVGVVYITEGQRNIPITYARQVRGRAAAGMKNHLPLRLNMAGVIPIIFAVSVVLFPPMISQFFANNPGTGGVIARAIITFFNNQAYYGLLYFILVFGFTYFYTAIIFRPDKMAENLQRQGAFIANVRPGKQTEEYLGKVMNRLVFSGALFLALIAVLPLIVQAFTHSQVLAVGGVSLLIVVSVAIEMAKQVQAQLTMHEYDRV</sequence>
<protein>
    <recommendedName>
        <fullName evidence="9 10">Protein translocase subunit SecY</fullName>
    </recommendedName>
</protein>
<feature type="transmembrane region" description="Helical" evidence="10">
    <location>
        <begin position="152"/>
        <end position="170"/>
    </location>
</feature>
<proteinExistence type="inferred from homology"/>
<evidence type="ECO:0000256" key="9">
    <source>
        <dbReference type="ARBA" id="ARBA00039733"/>
    </source>
</evidence>
<feature type="transmembrane region" description="Helical" evidence="10">
    <location>
        <begin position="112"/>
        <end position="132"/>
    </location>
</feature>
<evidence type="ECO:0000313" key="13">
    <source>
        <dbReference type="Proteomes" id="UP000230078"/>
    </source>
</evidence>
<dbReference type="InterPro" id="IPR002208">
    <property type="entry name" value="SecY/SEC61-alpha"/>
</dbReference>
<keyword evidence="6 10" id="KW-1133">Transmembrane helix</keyword>
<dbReference type="Gene3D" id="1.10.3370.10">
    <property type="entry name" value="SecY subunit domain"/>
    <property type="match status" value="1"/>
</dbReference>
<evidence type="ECO:0000256" key="6">
    <source>
        <dbReference type="ARBA" id="ARBA00022989"/>
    </source>
</evidence>
<feature type="transmembrane region" description="Helical" evidence="10">
    <location>
        <begin position="182"/>
        <end position="201"/>
    </location>
</feature>
<feature type="transmembrane region" description="Helical" evidence="10">
    <location>
        <begin position="366"/>
        <end position="387"/>
    </location>
</feature>
<dbReference type="PRINTS" id="PR00303">
    <property type="entry name" value="SECYTRNLCASE"/>
</dbReference>
<dbReference type="SUPFAM" id="SSF103491">
    <property type="entry name" value="Preprotein translocase SecY subunit"/>
    <property type="match status" value="1"/>
</dbReference>
<dbReference type="InterPro" id="IPR023201">
    <property type="entry name" value="SecY_dom_sf"/>
</dbReference>
<evidence type="ECO:0000256" key="2">
    <source>
        <dbReference type="ARBA" id="ARBA00005751"/>
    </source>
</evidence>
<dbReference type="PANTHER" id="PTHR10906">
    <property type="entry name" value="SECY/SEC61-ALPHA FAMILY MEMBER"/>
    <property type="match status" value="1"/>
</dbReference>
<evidence type="ECO:0000256" key="1">
    <source>
        <dbReference type="ARBA" id="ARBA00004141"/>
    </source>
</evidence>
<evidence type="ECO:0000313" key="12">
    <source>
        <dbReference type="EMBL" id="PIZ94113.1"/>
    </source>
</evidence>
<dbReference type="GO" id="GO:0043952">
    <property type="term" value="P:protein transport by the Sec complex"/>
    <property type="evidence" value="ECO:0007669"/>
    <property type="project" value="UniProtKB-UniRule"/>
</dbReference>
<dbReference type="PIRSF" id="PIRSF004557">
    <property type="entry name" value="SecY"/>
    <property type="match status" value="1"/>
</dbReference>
<comment type="caution">
    <text evidence="12">The sequence shown here is derived from an EMBL/GenBank/DDBJ whole genome shotgun (WGS) entry which is preliminary data.</text>
</comment>
<feature type="transmembrane region" description="Helical" evidence="10">
    <location>
        <begin position="263"/>
        <end position="287"/>
    </location>
</feature>
<dbReference type="InterPro" id="IPR026593">
    <property type="entry name" value="SecY"/>
</dbReference>
<comment type="function">
    <text evidence="10">The central subunit of the protein translocation channel SecYEG. Consists of two halves formed by TMs 1-5 and 6-10. These two domains form a lateral gate at the front which open onto the bilayer between TMs 2 and 7, and are clamped together by SecE at the back. The channel is closed by both a pore ring composed of hydrophobic SecY resides and a short helix (helix 2A) on the extracellular side of the membrane which forms a plug. The plug probably moves laterally to allow the channel to open. The ring and the pore may move independently.</text>
</comment>
<feature type="transmembrane region" description="Helical" evidence="10">
    <location>
        <begin position="307"/>
        <end position="330"/>
    </location>
</feature>
<comment type="subcellular location">
    <subcellularLocation>
        <location evidence="10">Cell membrane</location>
        <topology evidence="10">Multi-pass membrane protein</topology>
    </subcellularLocation>
    <subcellularLocation>
        <location evidence="1">Membrane</location>
        <topology evidence="1">Multi-pass membrane protein</topology>
    </subcellularLocation>
</comment>
<dbReference type="InterPro" id="IPR030659">
    <property type="entry name" value="SecY_CS"/>
</dbReference>
<evidence type="ECO:0000256" key="10">
    <source>
        <dbReference type="HAMAP-Rule" id="MF_01465"/>
    </source>
</evidence>
<evidence type="ECO:0000256" key="8">
    <source>
        <dbReference type="ARBA" id="ARBA00023136"/>
    </source>
</evidence>
<organism evidence="12 13">
    <name type="scientific">Candidatus Magasanikbacteria bacterium CG_4_10_14_0_2_um_filter_41_31</name>
    <dbReference type="NCBI Taxonomy" id="1974639"/>
    <lineage>
        <taxon>Bacteria</taxon>
        <taxon>Candidatus Magasanikiibacteriota</taxon>
    </lineage>
</organism>
<keyword evidence="5 10" id="KW-0653">Protein transport</keyword>
<feature type="transmembrane region" description="Helical" evidence="10">
    <location>
        <begin position="70"/>
        <end position="92"/>
    </location>
</feature>
<evidence type="ECO:0000256" key="5">
    <source>
        <dbReference type="ARBA" id="ARBA00022927"/>
    </source>
</evidence>
<dbReference type="AlphaFoldDB" id="A0A2M7V639"/>
<gene>
    <name evidence="10" type="primary">secY</name>
    <name evidence="12" type="ORF">COX83_00040</name>
</gene>
<evidence type="ECO:0000256" key="4">
    <source>
        <dbReference type="ARBA" id="ARBA00022692"/>
    </source>
</evidence>
<keyword evidence="10" id="KW-1003">Cell membrane</keyword>
<dbReference type="GO" id="GO:0065002">
    <property type="term" value="P:intracellular protein transmembrane transport"/>
    <property type="evidence" value="ECO:0007669"/>
    <property type="project" value="UniProtKB-UniRule"/>
</dbReference>
<dbReference type="FunFam" id="1.10.3370.10:FF:000001">
    <property type="entry name" value="Preprotein translocase subunit SecY"/>
    <property type="match status" value="1"/>
</dbReference>
<dbReference type="EMBL" id="PFPI01000001">
    <property type="protein sequence ID" value="PIZ94113.1"/>
    <property type="molecule type" value="Genomic_DNA"/>
</dbReference>
<evidence type="ECO:0000256" key="11">
    <source>
        <dbReference type="RuleBase" id="RU004349"/>
    </source>
</evidence>
<dbReference type="HAMAP" id="MF_01465">
    <property type="entry name" value="SecY"/>
    <property type="match status" value="1"/>
</dbReference>
<dbReference type="NCBIfam" id="TIGR00967">
    <property type="entry name" value="3a0501s007"/>
    <property type="match status" value="1"/>
</dbReference>
<reference evidence="13" key="1">
    <citation type="submission" date="2017-09" db="EMBL/GenBank/DDBJ databases">
        <title>Depth-based differentiation of microbial function through sediment-hosted aquifers and enrichment of novel symbionts in the deep terrestrial subsurface.</title>
        <authorList>
            <person name="Probst A.J."/>
            <person name="Ladd B."/>
            <person name="Jarett J.K."/>
            <person name="Geller-Mcgrath D.E."/>
            <person name="Sieber C.M.K."/>
            <person name="Emerson J.B."/>
            <person name="Anantharaman K."/>
            <person name="Thomas B.C."/>
            <person name="Malmstrom R."/>
            <person name="Stieglmeier M."/>
            <person name="Klingl A."/>
            <person name="Woyke T."/>
            <person name="Ryan C.M."/>
            <person name="Banfield J.F."/>
        </authorList>
    </citation>
    <scope>NUCLEOTIDE SEQUENCE [LARGE SCALE GENOMIC DNA]</scope>
</reference>
<name>A0A2M7V639_9BACT</name>
<comment type="subunit">
    <text evidence="10">Component of the Sec protein translocase complex. Heterotrimer consisting of SecY, SecE and SecG subunits. The heterotrimers can form oligomers, although 1 heterotrimer is thought to be able to translocate proteins. Interacts with the ribosome. Interacts with SecDF, and other proteins may be involved. Interacts with SecA.</text>
</comment>
<dbReference type="GO" id="GO:0006605">
    <property type="term" value="P:protein targeting"/>
    <property type="evidence" value="ECO:0007669"/>
    <property type="project" value="UniProtKB-UniRule"/>
</dbReference>
<comment type="similarity">
    <text evidence="2 10 11">Belongs to the SecY/SEC61-alpha family.</text>
</comment>
<keyword evidence="4 10" id="KW-0812">Transmembrane</keyword>